<evidence type="ECO:0000256" key="5">
    <source>
        <dbReference type="ARBA" id="ARBA00022679"/>
    </source>
</evidence>
<organism evidence="10 11">
    <name type="scientific">Dehalobacterium formicoaceticum</name>
    <dbReference type="NCBI Taxonomy" id="51515"/>
    <lineage>
        <taxon>Bacteria</taxon>
        <taxon>Bacillati</taxon>
        <taxon>Bacillota</taxon>
        <taxon>Clostridia</taxon>
        <taxon>Eubacteriales</taxon>
        <taxon>Peptococcaceae</taxon>
        <taxon>Dehalobacterium</taxon>
    </lineage>
</organism>
<dbReference type="PANTHER" id="PTHR45825">
    <property type="entry name" value="GRANULE-BOUND STARCH SYNTHASE 1, CHLOROPLASTIC/AMYLOPLASTIC"/>
    <property type="match status" value="1"/>
</dbReference>
<evidence type="ECO:0000256" key="2">
    <source>
        <dbReference type="ARBA" id="ARBA00002764"/>
    </source>
</evidence>
<dbReference type="Gene3D" id="3.40.50.2000">
    <property type="entry name" value="Glycogen Phosphorylase B"/>
    <property type="match status" value="2"/>
</dbReference>
<dbReference type="RefSeq" id="WP_089609363.1">
    <property type="nucleotide sequence ID" value="NZ_CP022121.1"/>
</dbReference>
<dbReference type="InterPro" id="IPR013534">
    <property type="entry name" value="Starch_synth_cat_dom"/>
</dbReference>
<evidence type="ECO:0000259" key="9">
    <source>
        <dbReference type="Pfam" id="PF08323"/>
    </source>
</evidence>
<comment type="function">
    <text evidence="2 7">Synthesizes alpha-1,4-glucan chains using ADP-glucose.</text>
</comment>
<dbReference type="EC" id="2.4.1.21" evidence="7"/>
<evidence type="ECO:0000256" key="7">
    <source>
        <dbReference type="HAMAP-Rule" id="MF_00484"/>
    </source>
</evidence>
<name>A0ABT1Y4D1_9FIRM</name>
<reference evidence="10 11" key="1">
    <citation type="submission" date="2022-08" db="EMBL/GenBank/DDBJ databases">
        <title>Proteogenomics of the novel Dehalobacterium formicoaceticum strain EZ94 highlights a key role of methyltransferases during anaerobic dichloromethane degradation.</title>
        <authorList>
            <person name="Wasmund K."/>
        </authorList>
    </citation>
    <scope>NUCLEOTIDE SEQUENCE [LARGE SCALE GENOMIC DNA]</scope>
    <source>
        <strain evidence="10 11">EZ94</strain>
    </source>
</reference>
<feature type="binding site" evidence="7">
    <location>
        <position position="15"/>
    </location>
    <ligand>
        <name>ADP-alpha-D-glucose</name>
        <dbReference type="ChEBI" id="CHEBI:57498"/>
    </ligand>
</feature>
<evidence type="ECO:0000313" key="10">
    <source>
        <dbReference type="EMBL" id="MCR6545356.1"/>
    </source>
</evidence>
<dbReference type="InterPro" id="IPR011835">
    <property type="entry name" value="GS/SS"/>
</dbReference>
<gene>
    <name evidence="7 10" type="primary">glgA</name>
    <name evidence="10" type="ORF">NVS47_07475</name>
</gene>
<dbReference type="NCBIfam" id="NF001898">
    <property type="entry name" value="PRK00654.1-1"/>
    <property type="match status" value="1"/>
</dbReference>
<dbReference type="EMBL" id="JANPWE010000003">
    <property type="protein sequence ID" value="MCR6545356.1"/>
    <property type="molecule type" value="Genomic_DNA"/>
</dbReference>
<evidence type="ECO:0000256" key="4">
    <source>
        <dbReference type="ARBA" id="ARBA00022676"/>
    </source>
</evidence>
<evidence type="ECO:0000256" key="1">
    <source>
        <dbReference type="ARBA" id="ARBA00001478"/>
    </source>
</evidence>
<evidence type="ECO:0000259" key="8">
    <source>
        <dbReference type="Pfam" id="PF00534"/>
    </source>
</evidence>
<dbReference type="NCBIfam" id="TIGR02095">
    <property type="entry name" value="glgA"/>
    <property type="match status" value="1"/>
</dbReference>
<keyword evidence="6 7" id="KW-0320">Glycogen biosynthesis</keyword>
<keyword evidence="5 7" id="KW-0808">Transferase</keyword>
<keyword evidence="4 7" id="KW-0328">Glycosyltransferase</keyword>
<dbReference type="Pfam" id="PF08323">
    <property type="entry name" value="Glyco_transf_5"/>
    <property type="match status" value="1"/>
</dbReference>
<dbReference type="SUPFAM" id="SSF53756">
    <property type="entry name" value="UDP-Glycosyltransferase/glycogen phosphorylase"/>
    <property type="match status" value="1"/>
</dbReference>
<proteinExistence type="inferred from homology"/>
<dbReference type="InterPro" id="IPR001296">
    <property type="entry name" value="Glyco_trans_1"/>
</dbReference>
<protein>
    <recommendedName>
        <fullName evidence="7">Glycogen synthase</fullName>
        <ecNumber evidence="7">2.4.1.21</ecNumber>
    </recommendedName>
    <alternativeName>
        <fullName evidence="7">Starch [bacterial glycogen] synthase</fullName>
    </alternativeName>
</protein>
<comment type="pathway">
    <text evidence="7">Glycan biosynthesis; glycogen biosynthesis.</text>
</comment>
<feature type="domain" description="Starch synthase catalytic" evidence="9">
    <location>
        <begin position="2"/>
        <end position="238"/>
    </location>
</feature>
<comment type="catalytic activity">
    <reaction evidence="1 7">
        <text>[(1-&gt;4)-alpha-D-glucosyl](n) + ADP-alpha-D-glucose = [(1-&gt;4)-alpha-D-glucosyl](n+1) + ADP + H(+)</text>
        <dbReference type="Rhea" id="RHEA:18189"/>
        <dbReference type="Rhea" id="RHEA-COMP:9584"/>
        <dbReference type="Rhea" id="RHEA-COMP:9587"/>
        <dbReference type="ChEBI" id="CHEBI:15378"/>
        <dbReference type="ChEBI" id="CHEBI:15444"/>
        <dbReference type="ChEBI" id="CHEBI:57498"/>
        <dbReference type="ChEBI" id="CHEBI:456216"/>
        <dbReference type="EC" id="2.4.1.21"/>
    </reaction>
</comment>
<evidence type="ECO:0000313" key="11">
    <source>
        <dbReference type="Proteomes" id="UP001524944"/>
    </source>
</evidence>
<dbReference type="HAMAP" id="MF_00484">
    <property type="entry name" value="Glycogen_synth"/>
    <property type="match status" value="1"/>
</dbReference>
<dbReference type="Pfam" id="PF00534">
    <property type="entry name" value="Glycos_transf_1"/>
    <property type="match status" value="1"/>
</dbReference>
<evidence type="ECO:0000256" key="3">
    <source>
        <dbReference type="ARBA" id="ARBA00010281"/>
    </source>
</evidence>
<dbReference type="CDD" id="cd03791">
    <property type="entry name" value="GT5_Glycogen_synthase_DULL1-like"/>
    <property type="match status" value="1"/>
</dbReference>
<feature type="domain" description="Glycosyl transferase family 1" evidence="8">
    <location>
        <begin position="285"/>
        <end position="439"/>
    </location>
</feature>
<dbReference type="Proteomes" id="UP001524944">
    <property type="component" value="Unassembled WGS sequence"/>
</dbReference>
<dbReference type="PANTHER" id="PTHR45825:SF11">
    <property type="entry name" value="ALPHA AMYLASE DOMAIN-CONTAINING PROTEIN"/>
    <property type="match status" value="1"/>
</dbReference>
<keyword evidence="11" id="KW-1185">Reference proteome</keyword>
<comment type="similarity">
    <text evidence="3 7">Belongs to the glycosyltransferase 1 family. Bacterial/plant glycogen synthase subfamily.</text>
</comment>
<accession>A0ABT1Y4D1</accession>
<dbReference type="GO" id="GO:0009011">
    <property type="term" value="F:alpha-1,4-glucan glucosyltransferase (ADP-glucose donor) activity"/>
    <property type="evidence" value="ECO:0007669"/>
    <property type="project" value="UniProtKB-EC"/>
</dbReference>
<comment type="caution">
    <text evidence="10">The sequence shown here is derived from an EMBL/GenBank/DDBJ whole genome shotgun (WGS) entry which is preliminary data.</text>
</comment>
<sequence length="478" mass="55191">MKVLFAIAEADPFIKTGGLGDVGGSLPRAINKQNGLLRVIMPKYSSIPQSFLKEMRYVISFNVDLAWRRQYCGLWELIYEGVHYYFIDNEYYFKRAGIYGYDDDGERFAFFNKAVLESLIRMSDFRPDIIHCNDWHTALIPMMLKEYYSSNPFYYGMKTIFTIHNLHHQGIFAKEILQDVLSLSPDSNGARNLEFHEAANYLKGALLYSDLITTVSPTYSEEILDPYYGEGLDAFLRQRKEDLCGILNGIDYEKYDPCLDPALVCHAPEAHWKKENKLHVQMLFNLPINDQVPVLAIISRLVEQKGLDLLSHIIRELMELDLQIVVLGTGDYKNEETFRYFAARYPEKLGIKFLFHEEWAHKIYAGADMLLMPSRFEPCGLSQMTAMRYGTIPIVRETGGLKDSVIPYDGKKDTGNGFTFGPYNAHELLYTVQKAVKLYHEDQVAWQGLVHRAMETDFSWDLSAQKYLEMYEALMVKM</sequence>
<evidence type="ECO:0000256" key="6">
    <source>
        <dbReference type="ARBA" id="ARBA00023056"/>
    </source>
</evidence>